<evidence type="ECO:0000313" key="3">
    <source>
        <dbReference type="Proteomes" id="UP000053660"/>
    </source>
</evidence>
<accession>A0A0B1ST50</accession>
<dbReference type="OrthoDB" id="5870941at2759"/>
<protein>
    <submittedName>
        <fullName evidence="2">Uncharacterized protein</fullName>
    </submittedName>
</protein>
<name>A0A0B1ST50_OESDE</name>
<feature type="region of interest" description="Disordered" evidence="1">
    <location>
        <begin position="137"/>
        <end position="178"/>
    </location>
</feature>
<sequence length="178" mass="20599">MRAIENRMPTAQYEFEVKGKLQALAAEIGEVKTMLGEVLKRIPPPQQSGEIEFNFVRQEEVDRIRKQKGSNKNLFALALEQKVYADLQSDLLLPVDERTSTDRVQFIKDCVFKYYQVPQNHQLDVWRSVRESLNSRTRRERKALRDSGRSQNSNNAEATASNNNENYVDPYDADFIGE</sequence>
<organism evidence="2 3">
    <name type="scientific">Oesophagostomum dentatum</name>
    <name type="common">Nodular worm</name>
    <dbReference type="NCBI Taxonomy" id="61180"/>
    <lineage>
        <taxon>Eukaryota</taxon>
        <taxon>Metazoa</taxon>
        <taxon>Ecdysozoa</taxon>
        <taxon>Nematoda</taxon>
        <taxon>Chromadorea</taxon>
        <taxon>Rhabditida</taxon>
        <taxon>Rhabditina</taxon>
        <taxon>Rhabditomorpha</taxon>
        <taxon>Strongyloidea</taxon>
        <taxon>Strongylidae</taxon>
        <taxon>Oesophagostomum</taxon>
    </lineage>
</organism>
<evidence type="ECO:0000256" key="1">
    <source>
        <dbReference type="SAM" id="MobiDB-lite"/>
    </source>
</evidence>
<dbReference type="EMBL" id="KN555729">
    <property type="protein sequence ID" value="KHJ88493.1"/>
    <property type="molecule type" value="Genomic_DNA"/>
</dbReference>
<keyword evidence="3" id="KW-1185">Reference proteome</keyword>
<reference evidence="2 3" key="1">
    <citation type="submission" date="2014-03" db="EMBL/GenBank/DDBJ databases">
        <title>Draft genome of the hookworm Oesophagostomum dentatum.</title>
        <authorList>
            <person name="Mitreva M."/>
        </authorList>
    </citation>
    <scope>NUCLEOTIDE SEQUENCE [LARGE SCALE GENOMIC DNA]</scope>
    <source>
        <strain evidence="2 3">OD-Hann</strain>
    </source>
</reference>
<gene>
    <name evidence="2" type="ORF">OESDEN_11711</name>
</gene>
<dbReference type="AlphaFoldDB" id="A0A0B1ST50"/>
<proteinExistence type="predicted"/>
<evidence type="ECO:0000313" key="2">
    <source>
        <dbReference type="EMBL" id="KHJ88493.1"/>
    </source>
</evidence>
<feature type="compositionally biased region" description="Low complexity" evidence="1">
    <location>
        <begin position="152"/>
        <end position="166"/>
    </location>
</feature>
<dbReference type="Proteomes" id="UP000053660">
    <property type="component" value="Unassembled WGS sequence"/>
</dbReference>